<comment type="caution">
    <text evidence="2">The sequence shown here is derived from an EMBL/GenBank/DDBJ whole genome shotgun (WGS) entry which is preliminary data.</text>
</comment>
<evidence type="ECO:0000256" key="1">
    <source>
        <dbReference type="SAM" id="Phobius"/>
    </source>
</evidence>
<protein>
    <submittedName>
        <fullName evidence="2">Uncharacterized protein</fullName>
    </submittedName>
</protein>
<accession>A0AAE5SY02</accession>
<proteinExistence type="predicted"/>
<dbReference type="AlphaFoldDB" id="A0AAE5SY02"/>
<keyword evidence="1" id="KW-0472">Membrane</keyword>
<evidence type="ECO:0000313" key="5">
    <source>
        <dbReference type="Proteomes" id="UP000242704"/>
    </source>
</evidence>
<feature type="transmembrane region" description="Helical" evidence="1">
    <location>
        <begin position="32"/>
        <end position="51"/>
    </location>
</feature>
<organism evidence="2 5">
    <name type="scientific">Staphylococcus chromogenes</name>
    <name type="common">Staphylococcus hyicus subsp. chromogenes</name>
    <dbReference type="NCBI Taxonomy" id="46126"/>
    <lineage>
        <taxon>Bacteria</taxon>
        <taxon>Bacillati</taxon>
        <taxon>Bacillota</taxon>
        <taxon>Bacilli</taxon>
        <taxon>Bacillales</taxon>
        <taxon>Staphylococcaceae</taxon>
        <taxon>Staphylococcus</taxon>
    </lineage>
</organism>
<dbReference type="Proteomes" id="UP000242704">
    <property type="component" value="Unassembled WGS sequence"/>
</dbReference>
<keyword evidence="1" id="KW-0812">Transmembrane</keyword>
<gene>
    <name evidence="2" type="ORF">BU653_11280</name>
    <name evidence="3" type="ORF">BU676_07130</name>
</gene>
<keyword evidence="1" id="KW-1133">Transmembrane helix</keyword>
<reference evidence="2" key="2">
    <citation type="submission" date="2018-03" db="EMBL/GenBank/DDBJ databases">
        <authorList>
            <person name="Naushad S."/>
        </authorList>
    </citation>
    <scope>NUCLEOTIDE SEQUENCE</scope>
    <source>
        <strain evidence="3">SNUC 1363</strain>
        <strain evidence="2">SNUC 505</strain>
    </source>
</reference>
<dbReference type="EMBL" id="PZAO01000014">
    <property type="protein sequence ID" value="PTG69507.1"/>
    <property type="molecule type" value="Genomic_DNA"/>
</dbReference>
<feature type="transmembrane region" description="Helical" evidence="1">
    <location>
        <begin position="9"/>
        <end position="26"/>
    </location>
</feature>
<evidence type="ECO:0000313" key="3">
    <source>
        <dbReference type="EMBL" id="PTG69507.1"/>
    </source>
</evidence>
<evidence type="ECO:0000313" key="2">
    <source>
        <dbReference type="EMBL" id="PTG11388.1"/>
    </source>
</evidence>
<dbReference type="EMBL" id="PZBZ01000104">
    <property type="protein sequence ID" value="PTG11388.1"/>
    <property type="molecule type" value="Genomic_DNA"/>
</dbReference>
<reference evidence="4 5" key="1">
    <citation type="journal article" date="2016" name="Front. Microbiol.">
        <title>Comprehensive Phylogenetic Analysis of Bovine Non-aureus Staphylococci Species Based on Whole-Genome Sequencing.</title>
        <authorList>
            <person name="Naushad S."/>
            <person name="Barkema H.W."/>
            <person name="Luby C."/>
            <person name="Condas L.A."/>
            <person name="Nobrega D.B."/>
            <person name="Carson D.A."/>
            <person name="De Buck J."/>
        </authorList>
    </citation>
    <scope>NUCLEOTIDE SEQUENCE [LARGE SCALE GENOMIC DNA]</scope>
    <source>
        <strain evidence="3 4">SNUC 1363</strain>
        <strain evidence="2 5">SNUC 505</strain>
    </source>
</reference>
<name>A0AAE5SY02_STACR</name>
<sequence>MRNGLKKLFLKLAFLVIISIFSYIFLDIENTTQLLFVLLVTLFVFFFIENYDHFKSKNK</sequence>
<evidence type="ECO:0000313" key="4">
    <source>
        <dbReference type="Proteomes" id="UP000242008"/>
    </source>
</evidence>
<dbReference type="Proteomes" id="UP000242008">
    <property type="component" value="Unassembled WGS sequence"/>
</dbReference>
<keyword evidence="4" id="KW-1185">Reference proteome</keyword>